<organism evidence="4 5">
    <name type="scientific">Pseudomicrostroma glucosiphilum</name>
    <dbReference type="NCBI Taxonomy" id="1684307"/>
    <lineage>
        <taxon>Eukaryota</taxon>
        <taxon>Fungi</taxon>
        <taxon>Dikarya</taxon>
        <taxon>Basidiomycota</taxon>
        <taxon>Ustilaginomycotina</taxon>
        <taxon>Exobasidiomycetes</taxon>
        <taxon>Microstromatales</taxon>
        <taxon>Microstromatales incertae sedis</taxon>
        <taxon>Pseudomicrostroma</taxon>
    </lineage>
</organism>
<evidence type="ECO:0000313" key="5">
    <source>
        <dbReference type="Proteomes" id="UP000245942"/>
    </source>
</evidence>
<protein>
    <submittedName>
        <fullName evidence="4">Replication factor A protein 3</fullName>
    </submittedName>
</protein>
<dbReference type="OrthoDB" id="188186at2759"/>
<dbReference type="PANTHER" id="PTHR15114:SF1">
    <property type="entry name" value="REPLICATION PROTEIN A 14 KDA SUBUNIT"/>
    <property type="match status" value="1"/>
</dbReference>
<evidence type="ECO:0000256" key="2">
    <source>
        <dbReference type="ARBA" id="ARBA00009761"/>
    </source>
</evidence>
<dbReference type="PANTHER" id="PTHR15114">
    <property type="entry name" value="REPLICATION PROTEIN A3"/>
    <property type="match status" value="1"/>
</dbReference>
<dbReference type="RefSeq" id="XP_025344931.1">
    <property type="nucleotide sequence ID" value="XM_025490536.1"/>
</dbReference>
<keyword evidence="3" id="KW-0539">Nucleus</keyword>
<dbReference type="GO" id="GO:0006260">
    <property type="term" value="P:DNA replication"/>
    <property type="evidence" value="ECO:0007669"/>
    <property type="project" value="InterPro"/>
</dbReference>
<evidence type="ECO:0000256" key="1">
    <source>
        <dbReference type="ARBA" id="ARBA00004123"/>
    </source>
</evidence>
<dbReference type="GO" id="GO:0006284">
    <property type="term" value="P:base-excision repair"/>
    <property type="evidence" value="ECO:0007669"/>
    <property type="project" value="TreeGrafter"/>
</dbReference>
<evidence type="ECO:0000256" key="3">
    <source>
        <dbReference type="ARBA" id="ARBA00023242"/>
    </source>
</evidence>
<dbReference type="GeneID" id="37012270"/>
<dbReference type="GO" id="GO:0035861">
    <property type="term" value="C:site of double-strand break"/>
    <property type="evidence" value="ECO:0007669"/>
    <property type="project" value="TreeGrafter"/>
</dbReference>
<dbReference type="SUPFAM" id="SSF50249">
    <property type="entry name" value="Nucleic acid-binding proteins"/>
    <property type="match status" value="1"/>
</dbReference>
<dbReference type="Proteomes" id="UP000245942">
    <property type="component" value="Unassembled WGS sequence"/>
</dbReference>
<dbReference type="InterPro" id="IPR013970">
    <property type="entry name" value="Rfa2"/>
</dbReference>
<dbReference type="Gene3D" id="2.40.50.140">
    <property type="entry name" value="Nucleic acid-binding proteins"/>
    <property type="match status" value="1"/>
</dbReference>
<reference evidence="4 5" key="1">
    <citation type="journal article" date="2018" name="Mol. Biol. Evol.">
        <title>Broad Genomic Sampling Reveals a Smut Pathogenic Ancestry of the Fungal Clade Ustilaginomycotina.</title>
        <authorList>
            <person name="Kijpornyongpan T."/>
            <person name="Mondo S.J."/>
            <person name="Barry K."/>
            <person name="Sandor L."/>
            <person name="Lee J."/>
            <person name="Lipzen A."/>
            <person name="Pangilinan J."/>
            <person name="LaButti K."/>
            <person name="Hainaut M."/>
            <person name="Henrissat B."/>
            <person name="Grigoriev I.V."/>
            <person name="Spatafora J.W."/>
            <person name="Aime M.C."/>
        </authorList>
    </citation>
    <scope>NUCLEOTIDE SEQUENCE [LARGE SCALE GENOMIC DNA]</scope>
    <source>
        <strain evidence="4 5">MCA 4718</strain>
    </source>
</reference>
<proteinExistence type="inferred from homology"/>
<accession>A0A316TZM0</accession>
<dbReference type="AlphaFoldDB" id="A0A316TZM0"/>
<dbReference type="GO" id="GO:0000724">
    <property type="term" value="P:double-strand break repair via homologous recombination"/>
    <property type="evidence" value="ECO:0007669"/>
    <property type="project" value="TreeGrafter"/>
</dbReference>
<sequence>MEKPTPFINSSMLPQYRGQIVRIVGKVNKVSGTTLLLQTSDLGHVEVQLNRDTELSSAQYVEVIGKVADSGEVLREFASVDVGDGVDMNLVERVVEISAKVPQLFTGEA</sequence>
<comment type="subcellular location">
    <subcellularLocation>
        <location evidence="1">Nucleus</location>
    </subcellularLocation>
</comment>
<dbReference type="CDD" id="cd04479">
    <property type="entry name" value="RPA3"/>
    <property type="match status" value="1"/>
</dbReference>
<gene>
    <name evidence="4" type="ORF">BCV69DRAFT_253775</name>
</gene>
<dbReference type="GO" id="GO:0005662">
    <property type="term" value="C:DNA replication factor A complex"/>
    <property type="evidence" value="ECO:0007669"/>
    <property type="project" value="TreeGrafter"/>
</dbReference>
<dbReference type="GO" id="GO:0006289">
    <property type="term" value="P:nucleotide-excision repair"/>
    <property type="evidence" value="ECO:0007669"/>
    <property type="project" value="TreeGrafter"/>
</dbReference>
<comment type="similarity">
    <text evidence="2">Belongs to the replication factor A protein 3 family.</text>
</comment>
<dbReference type="GO" id="GO:0003684">
    <property type="term" value="F:damaged DNA binding"/>
    <property type="evidence" value="ECO:0007669"/>
    <property type="project" value="TreeGrafter"/>
</dbReference>
<dbReference type="STRING" id="1684307.A0A316TZM0"/>
<dbReference type="Pfam" id="PF08661">
    <property type="entry name" value="Rep_fac-A_3"/>
    <property type="match status" value="1"/>
</dbReference>
<keyword evidence="5" id="KW-1185">Reference proteome</keyword>
<evidence type="ECO:0000313" key="4">
    <source>
        <dbReference type="EMBL" id="PWN17771.1"/>
    </source>
</evidence>
<dbReference type="GO" id="GO:0006298">
    <property type="term" value="P:mismatch repair"/>
    <property type="evidence" value="ECO:0007669"/>
    <property type="project" value="TreeGrafter"/>
</dbReference>
<dbReference type="EMBL" id="KZ819340">
    <property type="protein sequence ID" value="PWN17771.1"/>
    <property type="molecule type" value="Genomic_DNA"/>
</dbReference>
<dbReference type="GO" id="GO:0003697">
    <property type="term" value="F:single-stranded DNA binding"/>
    <property type="evidence" value="ECO:0007669"/>
    <property type="project" value="TreeGrafter"/>
</dbReference>
<dbReference type="InterPro" id="IPR012340">
    <property type="entry name" value="NA-bd_OB-fold"/>
</dbReference>
<name>A0A316TZM0_9BASI</name>